<feature type="transmembrane region" description="Helical" evidence="6">
    <location>
        <begin position="13"/>
        <end position="31"/>
    </location>
</feature>
<dbReference type="SUPFAM" id="SSF81321">
    <property type="entry name" value="Family A G protein-coupled receptor-like"/>
    <property type="match status" value="1"/>
</dbReference>
<dbReference type="Proteomes" id="UP000046392">
    <property type="component" value="Unplaced"/>
</dbReference>
<keyword evidence="8" id="KW-1185">Reference proteome</keyword>
<evidence type="ECO:0000256" key="2">
    <source>
        <dbReference type="ARBA" id="ARBA00005692"/>
    </source>
</evidence>
<feature type="transmembrane region" description="Helical" evidence="6">
    <location>
        <begin position="43"/>
        <end position="66"/>
    </location>
</feature>
<dbReference type="WBParaSite" id="SPAL_0000972500.1">
    <property type="protein sequence ID" value="SPAL_0000972500.1"/>
    <property type="gene ID" value="SPAL_0000972500"/>
</dbReference>
<comment type="similarity">
    <text evidence="2 6">Belongs to the nematode receptor-like protein srg family.</text>
</comment>
<comment type="subcellular location">
    <subcellularLocation>
        <location evidence="1">Membrane</location>
        <topology evidence="1">Multi-pass membrane protein</topology>
    </subcellularLocation>
</comment>
<keyword evidence="5 6" id="KW-0472">Membrane</keyword>
<dbReference type="PANTHER" id="PTHR31552:SF8">
    <property type="entry name" value="SERPENTINE RECEPTOR CLASS GAMMA"/>
    <property type="match status" value="1"/>
</dbReference>
<evidence type="ECO:0000256" key="4">
    <source>
        <dbReference type="ARBA" id="ARBA00022989"/>
    </source>
</evidence>
<evidence type="ECO:0000256" key="6">
    <source>
        <dbReference type="RuleBase" id="RU280813"/>
    </source>
</evidence>
<evidence type="ECO:0000256" key="5">
    <source>
        <dbReference type="ARBA" id="ARBA00023136"/>
    </source>
</evidence>
<dbReference type="CDD" id="cd00637">
    <property type="entry name" value="7tm_classA_rhodopsin-like"/>
    <property type="match status" value="1"/>
</dbReference>
<feature type="transmembrane region" description="Helical" evidence="6">
    <location>
        <begin position="175"/>
        <end position="201"/>
    </location>
</feature>
<feature type="domain" description="G-protein coupled receptors family 1 profile" evidence="7">
    <location>
        <begin position="25"/>
        <end position="242"/>
    </location>
</feature>
<dbReference type="GO" id="GO:0016020">
    <property type="term" value="C:membrane"/>
    <property type="evidence" value="ECO:0007669"/>
    <property type="project" value="UniProtKB-SubCell"/>
</dbReference>
<feature type="transmembrane region" description="Helical" evidence="6">
    <location>
        <begin position="134"/>
        <end position="155"/>
    </location>
</feature>
<sequence>MASKAFVTEIIQLIYKIPTTFLMILSVHVILKEVKKKNVHFIKSFFFIIVCKLVNEIINIITYYVFIKLPKWGFFNKFLEENDWTARVFFVLAAQQTTFMFLITFSMSINRYVAVKYPLKYKSYFSKSNMIKTLTFFVILSILIGLGNIFFYPVYGKRNFSGEFVPHFTSTKVVYYQIFYAIFLFGTISIGTCIFNVMAILELKKHKKVPSYYKRERIYTTYSIFIFVTLSIVEAFFVIRVIARQYQINFLYHIFICYHIYAFDLPSIGDFYFLIYTSRELRNGIKKSFMCSKKATAKVSVKIPYRR</sequence>
<keyword evidence="3 6" id="KW-0812">Transmembrane</keyword>
<dbReference type="PROSITE" id="PS50262">
    <property type="entry name" value="G_PROTEIN_RECEP_F1_2"/>
    <property type="match status" value="1"/>
</dbReference>
<evidence type="ECO:0000313" key="8">
    <source>
        <dbReference type="Proteomes" id="UP000046392"/>
    </source>
</evidence>
<evidence type="ECO:0000259" key="7">
    <source>
        <dbReference type="PROSITE" id="PS50262"/>
    </source>
</evidence>
<dbReference type="GO" id="GO:0007606">
    <property type="term" value="P:sensory perception of chemical stimulus"/>
    <property type="evidence" value="ECO:0007669"/>
    <property type="project" value="UniProtKB-UniRule"/>
</dbReference>
<name>A0A0N5BV60_STREA</name>
<organism evidence="8 9">
    <name type="scientific">Strongyloides papillosus</name>
    <name type="common">Intestinal threadworm</name>
    <dbReference type="NCBI Taxonomy" id="174720"/>
    <lineage>
        <taxon>Eukaryota</taxon>
        <taxon>Metazoa</taxon>
        <taxon>Ecdysozoa</taxon>
        <taxon>Nematoda</taxon>
        <taxon>Chromadorea</taxon>
        <taxon>Rhabditida</taxon>
        <taxon>Tylenchina</taxon>
        <taxon>Panagrolaimomorpha</taxon>
        <taxon>Strongyloidoidea</taxon>
        <taxon>Strongyloididae</taxon>
        <taxon>Strongyloides</taxon>
    </lineage>
</organism>
<reference evidence="9" key="1">
    <citation type="submission" date="2017-02" db="UniProtKB">
        <authorList>
            <consortium name="WormBaseParasite"/>
        </authorList>
    </citation>
    <scope>IDENTIFICATION</scope>
</reference>
<dbReference type="GO" id="GO:0004888">
    <property type="term" value="F:transmembrane signaling receptor activity"/>
    <property type="evidence" value="ECO:0007669"/>
    <property type="project" value="InterPro"/>
</dbReference>
<evidence type="ECO:0000313" key="9">
    <source>
        <dbReference type="WBParaSite" id="SPAL_0000972500.1"/>
    </source>
</evidence>
<feature type="transmembrane region" description="Helical" evidence="6">
    <location>
        <begin position="86"/>
        <end position="113"/>
    </location>
</feature>
<keyword evidence="4 6" id="KW-1133">Transmembrane helix</keyword>
<feature type="transmembrane region" description="Helical" evidence="6">
    <location>
        <begin position="249"/>
        <end position="276"/>
    </location>
</feature>
<evidence type="ECO:0000256" key="3">
    <source>
        <dbReference type="ARBA" id="ARBA00022692"/>
    </source>
</evidence>
<dbReference type="Gene3D" id="1.20.1070.10">
    <property type="entry name" value="Rhodopsin 7-helix transmembrane proteins"/>
    <property type="match status" value="1"/>
</dbReference>
<dbReference type="PANTHER" id="PTHR31552">
    <property type="entry name" value="SERPENTINE RECEPTOR CLASS GAMMA"/>
    <property type="match status" value="1"/>
</dbReference>
<dbReference type="InterPro" id="IPR017452">
    <property type="entry name" value="GPCR_Rhodpsn_7TM"/>
</dbReference>
<accession>A0A0N5BV60</accession>
<evidence type="ECO:0000256" key="1">
    <source>
        <dbReference type="ARBA" id="ARBA00004141"/>
    </source>
</evidence>
<dbReference type="AlphaFoldDB" id="A0A0N5BV60"/>
<proteinExistence type="inferred from homology"/>
<protein>
    <recommendedName>
        <fullName evidence="6">Serpentine receptor class gamma</fullName>
    </recommendedName>
</protein>
<dbReference type="Pfam" id="PF02118">
    <property type="entry name" value="Srg"/>
    <property type="match status" value="1"/>
</dbReference>
<dbReference type="InterPro" id="IPR000609">
    <property type="entry name" value="7TM_GPCR_serpentine_rcpt_Srg"/>
</dbReference>
<feature type="transmembrane region" description="Helical" evidence="6">
    <location>
        <begin position="222"/>
        <end position="243"/>
    </location>
</feature>